<evidence type="ECO:0000256" key="12">
    <source>
        <dbReference type="SAM" id="Phobius"/>
    </source>
</evidence>
<dbReference type="OMA" id="ILWTAYP"/>
<dbReference type="PRINTS" id="PR00251">
    <property type="entry name" value="BACTRLOPSIN"/>
</dbReference>
<accession>A0A095D4L5</accession>
<dbReference type="KEGG" id="cdeu:CNBG_2054"/>
<keyword evidence="9 12" id="KW-0472">Membrane</keyword>
<organism evidence="13 14">
    <name type="scientific">Cryptococcus deuterogattii (strain R265)</name>
    <name type="common">Cryptococcus gattii VGII (strain R265)</name>
    <dbReference type="NCBI Taxonomy" id="294750"/>
    <lineage>
        <taxon>Eukaryota</taxon>
        <taxon>Fungi</taxon>
        <taxon>Dikarya</taxon>
        <taxon>Basidiomycota</taxon>
        <taxon>Agaricomycotina</taxon>
        <taxon>Tremellomycetes</taxon>
        <taxon>Tremellales</taxon>
        <taxon>Cryptococcaceae</taxon>
        <taxon>Cryptococcus</taxon>
        <taxon>Cryptococcus gattii species complex</taxon>
    </lineage>
</organism>
<name>A0A095D4L5_CRYD2</name>
<comment type="similarity">
    <text evidence="2">Belongs to the archaeal/bacterial/fungal opsin family.</text>
</comment>
<reference evidence="13 14" key="1">
    <citation type="journal article" date="2011" name="MBio">
        <title>Genome variation in Cryptococcus gattii, an emerging pathogen of immunocompetent hosts.</title>
        <authorList>
            <person name="D'Souza C.A."/>
            <person name="Kronstad J.W."/>
            <person name="Taylor G."/>
            <person name="Warren R."/>
            <person name="Yuen M."/>
            <person name="Hu G."/>
            <person name="Jung W.H."/>
            <person name="Sham A."/>
            <person name="Kidd S.E."/>
            <person name="Tangen K."/>
            <person name="Lee N."/>
            <person name="Zeilmaker T."/>
            <person name="Sawkins J."/>
            <person name="McVicker G."/>
            <person name="Shah S."/>
            <person name="Gnerre S."/>
            <person name="Griggs A."/>
            <person name="Zeng Q."/>
            <person name="Bartlett K."/>
            <person name="Li W."/>
            <person name="Wang X."/>
            <person name="Heitman J."/>
            <person name="Stajich J.E."/>
            <person name="Fraser J.A."/>
            <person name="Meyer W."/>
            <person name="Carter D."/>
            <person name="Schein J."/>
            <person name="Krzywinski M."/>
            <person name="Kwon-Chung K.J."/>
            <person name="Varma A."/>
            <person name="Wang J."/>
            <person name="Brunham R."/>
            <person name="Fyfe M."/>
            <person name="Ouellette B.F."/>
            <person name="Siddiqui A."/>
            <person name="Marra M."/>
            <person name="Jones S."/>
            <person name="Holt R."/>
            <person name="Birren B.W."/>
            <person name="Galagan J.E."/>
            <person name="Cuomo C.A."/>
        </authorList>
    </citation>
    <scope>NUCLEOTIDE SEQUENCE [LARGE SCALE GENOMIC DNA]</scope>
    <source>
        <strain evidence="13 14">R265</strain>
    </source>
</reference>
<sequence length="328" mass="35461">MDYFAEFRPTTTISVNPPGGTNTHHPGPHHSHHLPLPTAPFPSATPKFLHATRVGHVSIWVFTAFFIAGLVAVLFLTSRTERKNRLFHGISAVILTVSALTYMSLATHIGSTFVPIYAPPGHHEPLVHFFRQVFSIRYIDAAITGPLIILALSRLAGVSPATALSAALAELVVVYSAWAGSVGGGWPWSKHGRGAGTKWAWFAVAILAFLAVWTVLLAKGRKAAVHRPRPTQGLFYLLSAMIIFIHIGQGVIWILTEGINLISVNVEIIIYGIMDVAGKIGFTHLLLLLHRSDEEGPWTLPAWWAEDPEGTGPDGRGIYGAVASVGSD</sequence>
<feature type="transmembrane region" description="Helical" evidence="12">
    <location>
        <begin position="57"/>
        <end position="77"/>
    </location>
</feature>
<dbReference type="SMART" id="SM01021">
    <property type="entry name" value="Bac_rhodopsin"/>
    <property type="match status" value="1"/>
</dbReference>
<evidence type="ECO:0000256" key="3">
    <source>
        <dbReference type="ARBA" id="ARBA00022543"/>
    </source>
</evidence>
<keyword evidence="14" id="KW-1185">Reference proteome</keyword>
<evidence type="ECO:0000256" key="8">
    <source>
        <dbReference type="ARBA" id="ARBA00022991"/>
    </source>
</evidence>
<dbReference type="GeneID" id="88178430"/>
<keyword evidence="7 12" id="KW-1133">Transmembrane helix</keyword>
<dbReference type="Pfam" id="PF01036">
    <property type="entry name" value="Bac_rhodopsin"/>
    <property type="match status" value="1"/>
</dbReference>
<feature type="transmembrane region" description="Helical" evidence="12">
    <location>
        <begin position="89"/>
        <end position="109"/>
    </location>
</feature>
<dbReference type="GO" id="GO:0005886">
    <property type="term" value="C:plasma membrane"/>
    <property type="evidence" value="ECO:0007669"/>
    <property type="project" value="TreeGrafter"/>
</dbReference>
<dbReference type="Proteomes" id="UP000029445">
    <property type="component" value="Chromosome 7"/>
</dbReference>
<evidence type="ECO:0000256" key="10">
    <source>
        <dbReference type="ARBA" id="ARBA00023170"/>
    </source>
</evidence>
<reference evidence="13 14" key="2">
    <citation type="journal article" date="2018" name="Proc. Natl. Acad. Sci.">
        <title>RNAi is a critical determinant of centromere evolution in closely related fungi.</title>
        <authorList>
            <person name="Yadav V."/>
            <person name="Sun S."/>
            <person name="Billmyre R.B."/>
            <person name="Thimmappa B.C."/>
            <person name="Shea T."/>
            <person name="Lintner R."/>
            <person name="Bakkeren G."/>
            <person name="Cuomo C.A."/>
            <person name="Heitman J."/>
            <person name="Sanyal K."/>
        </authorList>
    </citation>
    <scope>NUCLEOTIDE SEQUENCE [LARGE SCALE GENOMIC DNA]</scope>
    <source>
        <strain evidence="13 14">R265</strain>
    </source>
</reference>
<keyword evidence="5 12" id="KW-0812">Transmembrane</keyword>
<keyword evidence="8" id="KW-0157">Chromophore</keyword>
<keyword evidence="10" id="KW-0675">Receptor</keyword>
<gene>
    <name evidence="13" type="ORF">CNBG_2054</name>
</gene>
<keyword evidence="6" id="KW-0681">Retinal protein</keyword>
<evidence type="ECO:0000256" key="9">
    <source>
        <dbReference type="ARBA" id="ARBA00023136"/>
    </source>
</evidence>
<evidence type="ECO:0000313" key="14">
    <source>
        <dbReference type="Proteomes" id="UP000029445"/>
    </source>
</evidence>
<dbReference type="VEuPathDB" id="FungiDB:CNBG_2054"/>
<dbReference type="FunFam" id="1.20.1070.10:FF:000394">
    <property type="entry name" value="Opsin 1, putative"/>
    <property type="match status" value="1"/>
</dbReference>
<feature type="region of interest" description="Disordered" evidence="11">
    <location>
        <begin position="1"/>
        <end position="36"/>
    </location>
</feature>
<feature type="transmembrane region" description="Helical" evidence="12">
    <location>
        <begin position="268"/>
        <end position="289"/>
    </location>
</feature>
<feature type="transmembrane region" description="Helical" evidence="12">
    <location>
        <begin position="129"/>
        <end position="152"/>
    </location>
</feature>
<feature type="transmembrane region" description="Helical" evidence="12">
    <location>
        <begin position="234"/>
        <end position="256"/>
    </location>
</feature>
<evidence type="ECO:0000313" key="13">
    <source>
        <dbReference type="EMBL" id="KGB76216.1"/>
    </source>
</evidence>
<dbReference type="InterPro" id="IPR001425">
    <property type="entry name" value="Arc/bac/fun_rhodopsins"/>
</dbReference>
<evidence type="ECO:0000256" key="5">
    <source>
        <dbReference type="ARBA" id="ARBA00022692"/>
    </source>
</evidence>
<dbReference type="PANTHER" id="PTHR28286">
    <property type="match status" value="1"/>
</dbReference>
<dbReference type="OrthoDB" id="536545at2759"/>
<feature type="transmembrane region" description="Helical" evidence="12">
    <location>
        <begin position="199"/>
        <end position="218"/>
    </location>
</feature>
<evidence type="ECO:0000256" key="1">
    <source>
        <dbReference type="ARBA" id="ARBA00004141"/>
    </source>
</evidence>
<dbReference type="Gene3D" id="1.20.1070.10">
    <property type="entry name" value="Rhodopsin 7-helix transmembrane proteins"/>
    <property type="match status" value="1"/>
</dbReference>
<dbReference type="EMBL" id="CP025765">
    <property type="protein sequence ID" value="KGB76216.1"/>
    <property type="molecule type" value="Genomic_DNA"/>
</dbReference>
<evidence type="ECO:0000256" key="2">
    <source>
        <dbReference type="ARBA" id="ARBA00008130"/>
    </source>
</evidence>
<protein>
    <submittedName>
        <fullName evidence="13">Opsin 1</fullName>
    </submittedName>
</protein>
<keyword evidence="3" id="KW-0600">Photoreceptor protein</keyword>
<evidence type="ECO:0000256" key="11">
    <source>
        <dbReference type="SAM" id="MobiDB-lite"/>
    </source>
</evidence>
<dbReference type="PANTHER" id="PTHR28286:SF2">
    <property type="entry name" value="BACTERIORHODOPSIN _OPSIN, NOPA (EUROFUNG)"/>
    <property type="match status" value="1"/>
</dbReference>
<evidence type="ECO:0000256" key="6">
    <source>
        <dbReference type="ARBA" id="ARBA00022925"/>
    </source>
</evidence>
<dbReference type="RefSeq" id="XP_062882111.1">
    <property type="nucleotide sequence ID" value="XM_063026156.1"/>
</dbReference>
<comment type="subcellular location">
    <subcellularLocation>
        <location evidence="1">Membrane</location>
        <topology evidence="1">Multi-pass membrane protein</topology>
    </subcellularLocation>
</comment>
<dbReference type="AlphaFoldDB" id="A0A095D4L5"/>
<keyword evidence="4" id="KW-0716">Sensory transduction</keyword>
<dbReference type="HOGENOM" id="CLU_847350_0_0_1"/>
<proteinExistence type="inferred from homology"/>
<dbReference type="STRING" id="294750.A0A095D4L5"/>
<evidence type="ECO:0000256" key="4">
    <source>
        <dbReference type="ARBA" id="ARBA00022606"/>
    </source>
</evidence>
<feature type="compositionally biased region" description="Low complexity" evidence="11">
    <location>
        <begin position="16"/>
        <end position="25"/>
    </location>
</feature>
<evidence type="ECO:0000256" key="7">
    <source>
        <dbReference type="ARBA" id="ARBA00022989"/>
    </source>
</evidence>
<dbReference type="GO" id="GO:0009881">
    <property type="term" value="F:photoreceptor activity"/>
    <property type="evidence" value="ECO:0007669"/>
    <property type="project" value="UniProtKB-KW"/>
</dbReference>
<dbReference type="GO" id="GO:0007602">
    <property type="term" value="P:phototransduction"/>
    <property type="evidence" value="ECO:0007669"/>
    <property type="project" value="UniProtKB-KW"/>
</dbReference>
<dbReference type="SUPFAM" id="SSF81321">
    <property type="entry name" value="Family A G protein-coupled receptor-like"/>
    <property type="match status" value="1"/>
</dbReference>
<dbReference type="GO" id="GO:0005783">
    <property type="term" value="C:endoplasmic reticulum"/>
    <property type="evidence" value="ECO:0007669"/>
    <property type="project" value="TreeGrafter"/>
</dbReference>